<reference evidence="3 4" key="1">
    <citation type="submission" date="2024-10" db="EMBL/GenBank/DDBJ databases">
        <authorList>
            <person name="Kim D."/>
        </authorList>
    </citation>
    <scope>NUCLEOTIDE SEQUENCE [LARGE SCALE GENOMIC DNA]</scope>
    <source>
        <strain evidence="3">BH-2024</strain>
    </source>
</reference>
<dbReference type="PROSITE" id="PS51363">
    <property type="entry name" value="W2"/>
    <property type="match status" value="1"/>
</dbReference>
<feature type="domain" description="W2" evidence="2">
    <location>
        <begin position="309"/>
        <end position="487"/>
    </location>
</feature>
<dbReference type="InterPro" id="IPR044123">
    <property type="entry name" value="W2_eIF2B_epsilon"/>
</dbReference>
<dbReference type="PANTHER" id="PTHR45887">
    <property type="entry name" value="TRANSLATION INITIATION FACTOR EIF-2B SUBUNIT EPSILON"/>
    <property type="match status" value="1"/>
</dbReference>
<gene>
    <name evidence="3" type="ORF">niasHT_028014</name>
</gene>
<feature type="compositionally biased region" description="Acidic residues" evidence="1">
    <location>
        <begin position="287"/>
        <end position="300"/>
    </location>
</feature>
<evidence type="ECO:0000259" key="2">
    <source>
        <dbReference type="PROSITE" id="PS51363"/>
    </source>
</evidence>
<proteinExistence type="predicted"/>
<keyword evidence="4" id="KW-1185">Reference proteome</keyword>
<dbReference type="AlphaFoldDB" id="A0ABD2KEW8"/>
<accession>A0ABD2KEW8</accession>
<protein>
    <recommendedName>
        <fullName evidence="2">W2 domain-containing protein</fullName>
    </recommendedName>
</protein>
<dbReference type="CDD" id="cd11558">
    <property type="entry name" value="W2_eIF2B_epsilon"/>
    <property type="match status" value="1"/>
</dbReference>
<dbReference type="EMBL" id="JBICBT010000783">
    <property type="protein sequence ID" value="KAL3101258.1"/>
    <property type="molecule type" value="Genomic_DNA"/>
</dbReference>
<dbReference type="PANTHER" id="PTHR45887:SF1">
    <property type="entry name" value="TRANSLATION INITIATION FACTOR EIF-2B SUBUNIT EPSILON"/>
    <property type="match status" value="1"/>
</dbReference>
<dbReference type="SUPFAM" id="SSF48371">
    <property type="entry name" value="ARM repeat"/>
    <property type="match status" value="1"/>
</dbReference>
<dbReference type="Proteomes" id="UP001620626">
    <property type="component" value="Unassembled WGS sequence"/>
</dbReference>
<comment type="caution">
    <text evidence="3">The sequence shown here is derived from an EMBL/GenBank/DDBJ whole genome shotgun (WGS) entry which is preliminary data.</text>
</comment>
<dbReference type="InterPro" id="IPR051956">
    <property type="entry name" value="eIF2B_epsilon"/>
</dbReference>
<name>A0ABD2KEW8_9BILA</name>
<sequence length="492" mass="56001">MISQQQQLDVLIVLDGTNIEKPCVDIFSSSGFVASCLNWVSKLHSPNVIVALSNQPNDVAAELLKKWASKFKQLQVFCVPNCQSLNDVLREVDFRQILRNDFMLIQNLATFCFSHLTRQIEKFRNDRRQNKKNVLTLLYSPKPNYGRKFEEDRSLIGYIEQTQKLTHYENIGKLRTFIVPKSAFLHDTVFRVDLLSCGIALCGIEFSGHFAGNYDLLSFDAIITDILSNEEILMQNIYVDFVDDIYTTATDSLPISDVENKKHNETDGCAFSISPSKSLSNLLLDDSPSDDSADERDDQTDFCGHHQQIGDTHSHSSFVAEVVDSLQGALEDGFLGKDEKEKMSGDLLNKIKLEVNASKLAYNIPAEEVPGLLFTAFLSLPGVADKFSEFTKMYNHWRGLWKMFYRTTFAQSQMLFAIEEKASDSDRFRRVLPKVLYFLSQEVKAMDDALIVDWYSKLEEKSQLKNEEKLAELVTWLQNAEESSETDDDGED</sequence>
<evidence type="ECO:0000256" key="1">
    <source>
        <dbReference type="SAM" id="MobiDB-lite"/>
    </source>
</evidence>
<organism evidence="3 4">
    <name type="scientific">Heterodera trifolii</name>
    <dbReference type="NCBI Taxonomy" id="157864"/>
    <lineage>
        <taxon>Eukaryota</taxon>
        <taxon>Metazoa</taxon>
        <taxon>Ecdysozoa</taxon>
        <taxon>Nematoda</taxon>
        <taxon>Chromadorea</taxon>
        <taxon>Rhabditida</taxon>
        <taxon>Tylenchina</taxon>
        <taxon>Tylenchomorpha</taxon>
        <taxon>Tylenchoidea</taxon>
        <taxon>Heteroderidae</taxon>
        <taxon>Heteroderinae</taxon>
        <taxon>Heterodera</taxon>
    </lineage>
</organism>
<dbReference type="InterPro" id="IPR003307">
    <property type="entry name" value="W2_domain"/>
</dbReference>
<dbReference type="InterPro" id="IPR016024">
    <property type="entry name" value="ARM-type_fold"/>
</dbReference>
<feature type="region of interest" description="Disordered" evidence="1">
    <location>
        <begin position="284"/>
        <end position="311"/>
    </location>
</feature>
<dbReference type="Gene3D" id="1.25.40.180">
    <property type="match status" value="1"/>
</dbReference>
<evidence type="ECO:0000313" key="3">
    <source>
        <dbReference type="EMBL" id="KAL3101258.1"/>
    </source>
</evidence>
<dbReference type="Pfam" id="PF02020">
    <property type="entry name" value="W2"/>
    <property type="match status" value="1"/>
</dbReference>
<evidence type="ECO:0000313" key="4">
    <source>
        <dbReference type="Proteomes" id="UP001620626"/>
    </source>
</evidence>